<feature type="domain" description="Hedgehog/Intein (Hint)" evidence="2">
    <location>
        <begin position="338"/>
        <end position="477"/>
    </location>
</feature>
<dbReference type="InterPro" id="IPR036844">
    <property type="entry name" value="Hint_dom_sf"/>
</dbReference>
<dbReference type="Pfam" id="PF13403">
    <property type="entry name" value="Hint_2"/>
    <property type="match status" value="1"/>
</dbReference>
<keyword evidence="4" id="KW-1185">Reference proteome</keyword>
<comment type="caution">
    <text evidence="3">The sequence shown here is derived from an EMBL/GenBank/DDBJ whole genome shotgun (WGS) entry which is preliminary data.</text>
</comment>
<evidence type="ECO:0000313" key="4">
    <source>
        <dbReference type="Proteomes" id="UP001595629"/>
    </source>
</evidence>
<proteinExistence type="predicted"/>
<dbReference type="Gene3D" id="2.170.16.10">
    <property type="entry name" value="Hedgehog/Intein (Hint) domain"/>
    <property type="match status" value="1"/>
</dbReference>
<feature type="region of interest" description="Disordered" evidence="1">
    <location>
        <begin position="69"/>
        <end position="92"/>
    </location>
</feature>
<accession>A0ABV7TC39</accession>
<gene>
    <name evidence="3" type="ORF">ACFORG_00500</name>
</gene>
<evidence type="ECO:0000256" key="1">
    <source>
        <dbReference type="SAM" id="MobiDB-lite"/>
    </source>
</evidence>
<name>A0ABV7TC39_9RHOB</name>
<evidence type="ECO:0000259" key="2">
    <source>
        <dbReference type="Pfam" id="PF13403"/>
    </source>
</evidence>
<dbReference type="NCBIfam" id="NF038133">
    <property type="entry name" value="choice_anch_L"/>
    <property type="match status" value="1"/>
</dbReference>
<reference evidence="4" key="1">
    <citation type="journal article" date="2019" name="Int. J. Syst. Evol. Microbiol.">
        <title>The Global Catalogue of Microorganisms (GCM) 10K type strain sequencing project: providing services to taxonomists for standard genome sequencing and annotation.</title>
        <authorList>
            <consortium name="The Broad Institute Genomics Platform"/>
            <consortium name="The Broad Institute Genome Sequencing Center for Infectious Disease"/>
            <person name="Wu L."/>
            <person name="Ma J."/>
        </authorList>
    </citation>
    <scope>NUCLEOTIDE SEQUENCE [LARGE SCALE GENOMIC DNA]</scope>
    <source>
        <strain evidence="4">KCTC 42911</strain>
    </source>
</reference>
<dbReference type="SUPFAM" id="SSF51294">
    <property type="entry name" value="Hedgehog/intein (Hint) domain"/>
    <property type="match status" value="1"/>
</dbReference>
<evidence type="ECO:0000313" key="3">
    <source>
        <dbReference type="EMBL" id="MFC3612223.1"/>
    </source>
</evidence>
<dbReference type="InterPro" id="IPR049804">
    <property type="entry name" value="Choice_anch_L"/>
</dbReference>
<protein>
    <submittedName>
        <fullName evidence="3">Choice-of-anchor L domain-containing protein</fullName>
    </submittedName>
</protein>
<feature type="compositionally biased region" description="Polar residues" evidence="1">
    <location>
        <begin position="69"/>
        <end position="87"/>
    </location>
</feature>
<sequence length="524" mass="54566">MPSAQELPIDTTASAEAMAEEMFGTGIDIVSASYTGASAASGIYTDGDAVAPGITPADSGVILSTGRASDVTNSAGDANDSSGTSTRFGRAGDDDLDEIAGASTFDAAIFEAEFVPEGSVLSMQVVFSSEEYLEYVGSGFNDAVGIWVNGEKAELTVGDGDITINNINDESNSNLYVDNPASAESFNTEMDGFTVTLTLKAPVTPGEVNTIKIGIADGGDGHYDSNLLIAGNSVQTALIAQDDAVEITGGNEEVVQVLSNDSSTAAPGSLTITHINGQPVSTGDTVTLSTGEEITLNGDGSFTIDSDGSEEASNTFSYQVADAAGNTDTGFVTIDTTPCFVAGTRIDTLRGKVAVEALRVGDMVLTRDRGPQPVRWIGISERLAEGPDAPVLIRRGALGDHDALAVSPQHRILLGSGRAQLLFGTDEVLVAAKHLVDGRAIRVCADGAPVTYVHLLFDRHEILRGNGLESESYHPGDMTLGAFDPRLRDEVLRLMPDLAARDLGYGPAARPALRGFEARALIRA</sequence>
<organism evidence="3 4">
    <name type="scientific">Lutimaribacter marinistellae</name>
    <dbReference type="NCBI Taxonomy" id="1820329"/>
    <lineage>
        <taxon>Bacteria</taxon>
        <taxon>Pseudomonadati</taxon>
        <taxon>Pseudomonadota</taxon>
        <taxon>Alphaproteobacteria</taxon>
        <taxon>Rhodobacterales</taxon>
        <taxon>Roseobacteraceae</taxon>
        <taxon>Lutimaribacter</taxon>
    </lineage>
</organism>
<dbReference type="Pfam" id="PF17963">
    <property type="entry name" value="Big_9"/>
    <property type="match status" value="1"/>
</dbReference>
<dbReference type="EMBL" id="JBHRXI010000001">
    <property type="protein sequence ID" value="MFC3612223.1"/>
    <property type="molecule type" value="Genomic_DNA"/>
</dbReference>
<dbReference type="RefSeq" id="WP_386733413.1">
    <property type="nucleotide sequence ID" value="NZ_JBHRXI010000001.1"/>
</dbReference>
<dbReference type="InterPro" id="IPR028992">
    <property type="entry name" value="Hedgehog/Intein_dom"/>
</dbReference>
<dbReference type="Proteomes" id="UP001595629">
    <property type="component" value="Unassembled WGS sequence"/>
</dbReference>